<dbReference type="GO" id="GO:0006538">
    <property type="term" value="P:L-glutamate catabolic process"/>
    <property type="evidence" value="ECO:0007669"/>
    <property type="project" value="TreeGrafter"/>
</dbReference>
<dbReference type="Gene3D" id="3.40.50.10860">
    <property type="entry name" value="Leucine Dehydrogenase, chain A, domain 1"/>
    <property type="match status" value="1"/>
</dbReference>
<reference evidence="9 10" key="1">
    <citation type="journal article" date="2015" name="Nature">
        <title>rRNA introns, odd ribosomes, and small enigmatic genomes across a large radiation of phyla.</title>
        <authorList>
            <person name="Brown C.T."/>
            <person name="Hug L.A."/>
            <person name="Thomas B.C."/>
            <person name="Sharon I."/>
            <person name="Castelle C.J."/>
            <person name="Singh A."/>
            <person name="Wilkins M.J."/>
            <person name="Williams K.H."/>
            <person name="Banfield J.F."/>
        </authorList>
    </citation>
    <scope>NUCLEOTIDE SEQUENCE [LARGE SCALE GENOMIC DNA]</scope>
</reference>
<dbReference type="GO" id="GO:0004352">
    <property type="term" value="F:glutamate dehydrogenase (NAD+) activity"/>
    <property type="evidence" value="ECO:0007669"/>
    <property type="project" value="TreeGrafter"/>
</dbReference>
<protein>
    <recommendedName>
        <fullName evidence="3">Glutamate dehydrogenase</fullName>
    </recommendedName>
</protein>
<feature type="binding site" evidence="5">
    <location>
        <position position="69"/>
    </location>
    <ligand>
        <name>substrate</name>
    </ligand>
</feature>
<evidence type="ECO:0000256" key="1">
    <source>
        <dbReference type="ARBA" id="ARBA00006382"/>
    </source>
</evidence>
<evidence type="ECO:0000256" key="4">
    <source>
        <dbReference type="PIRSR" id="PIRSR000185-1"/>
    </source>
</evidence>
<dbReference type="SUPFAM" id="SSF53223">
    <property type="entry name" value="Aminoacid dehydrogenase-like, N-terminal domain"/>
    <property type="match status" value="1"/>
</dbReference>
<dbReference type="SUPFAM" id="SSF51735">
    <property type="entry name" value="NAD(P)-binding Rossmann-fold domains"/>
    <property type="match status" value="1"/>
</dbReference>
<dbReference type="GO" id="GO:0000166">
    <property type="term" value="F:nucleotide binding"/>
    <property type="evidence" value="ECO:0007669"/>
    <property type="project" value="UniProtKB-KW"/>
</dbReference>
<dbReference type="PANTHER" id="PTHR11606">
    <property type="entry name" value="GLUTAMATE DEHYDROGENASE"/>
    <property type="match status" value="1"/>
</dbReference>
<feature type="binding site" evidence="5">
    <location>
        <position position="372"/>
    </location>
    <ligand>
        <name>substrate</name>
    </ligand>
</feature>
<evidence type="ECO:0000256" key="2">
    <source>
        <dbReference type="ARBA" id="ARBA00023002"/>
    </source>
</evidence>
<keyword evidence="5" id="KW-0547">Nucleotide-binding</keyword>
<gene>
    <name evidence="9" type="ORF">UU29_C0007G0098</name>
</gene>
<dbReference type="InterPro" id="IPR006097">
    <property type="entry name" value="Glu/Leu/Phe/Val/Trp_DH_dimer"/>
</dbReference>
<dbReference type="PROSITE" id="PS00074">
    <property type="entry name" value="GLFV_DEHYDROGENASE"/>
    <property type="match status" value="1"/>
</dbReference>
<dbReference type="InterPro" id="IPR006095">
    <property type="entry name" value="Glu/Leu/Phe/Val/Trp_DH"/>
</dbReference>
<dbReference type="CDD" id="cd01076">
    <property type="entry name" value="NAD_bind_1_Glu_DH"/>
    <property type="match status" value="1"/>
</dbReference>
<dbReference type="Gene3D" id="3.40.50.720">
    <property type="entry name" value="NAD(P)-binding Rossmann-like Domain"/>
    <property type="match status" value="1"/>
</dbReference>
<dbReference type="SMART" id="SM00839">
    <property type="entry name" value="ELFV_dehydrog"/>
    <property type="match status" value="1"/>
</dbReference>
<comment type="similarity">
    <text evidence="1 3 7">Belongs to the Glu/Leu/Phe/Val dehydrogenases family.</text>
</comment>
<feature type="site" description="Important for catalysis" evidence="6">
    <location>
        <position position="145"/>
    </location>
</feature>
<feature type="binding site" evidence="5">
    <location>
        <position position="201"/>
    </location>
    <ligand>
        <name>NAD(+)</name>
        <dbReference type="ChEBI" id="CHEBI:57540"/>
    </ligand>
</feature>
<dbReference type="PRINTS" id="PR00082">
    <property type="entry name" value="GLFDHDRGNASE"/>
</dbReference>
<dbReference type="EMBL" id="LCAB01000007">
    <property type="protein sequence ID" value="KKR83228.1"/>
    <property type="molecule type" value="Genomic_DNA"/>
</dbReference>
<dbReference type="Proteomes" id="UP000034601">
    <property type="component" value="Unassembled WGS sequence"/>
</dbReference>
<keyword evidence="2 3" id="KW-0560">Oxidoreductase</keyword>
<dbReference type="Pfam" id="PF02812">
    <property type="entry name" value="ELFV_dehydrog_N"/>
    <property type="match status" value="1"/>
</dbReference>
<feature type="binding site" evidence="5">
    <location>
        <position position="93"/>
    </location>
    <ligand>
        <name>substrate</name>
    </ligand>
</feature>
<proteinExistence type="inferred from homology"/>
<dbReference type="PATRIC" id="fig|1618424.3.peg.505"/>
<dbReference type="InterPro" id="IPR006096">
    <property type="entry name" value="Glu/Leu/Phe/Val/Trp_DH_C"/>
</dbReference>
<feature type="binding site" evidence="5">
    <location>
        <position position="231"/>
    </location>
    <ligand>
        <name>NAD(+)</name>
        <dbReference type="ChEBI" id="CHEBI:57540"/>
    </ligand>
</feature>
<feature type="domain" description="Glutamate/phenylalanine/leucine/valine/L-tryptophan dehydrogenase C-terminal" evidence="8">
    <location>
        <begin position="194"/>
        <end position="433"/>
    </location>
</feature>
<comment type="caution">
    <text evidence="9">The sequence shown here is derived from an EMBL/GenBank/DDBJ whole genome shotgun (WGS) entry which is preliminary data.</text>
</comment>
<dbReference type="PIRSF" id="PIRSF000185">
    <property type="entry name" value="Glu_DH"/>
    <property type="match status" value="1"/>
</dbReference>
<keyword evidence="5" id="KW-0520">NAD</keyword>
<organism evidence="9 10">
    <name type="scientific">Candidatus Daviesbacteria bacterium GW2011_GWA2_40_9</name>
    <dbReference type="NCBI Taxonomy" id="1618424"/>
    <lineage>
        <taxon>Bacteria</taxon>
        <taxon>Candidatus Daviesiibacteriota</taxon>
    </lineage>
</organism>
<evidence type="ECO:0000313" key="9">
    <source>
        <dbReference type="EMBL" id="KKR83228.1"/>
    </source>
</evidence>
<evidence type="ECO:0000256" key="6">
    <source>
        <dbReference type="PIRSR" id="PIRSR000185-3"/>
    </source>
</evidence>
<dbReference type="InterPro" id="IPR036291">
    <property type="entry name" value="NAD(P)-bd_dom_sf"/>
</dbReference>
<sequence>MKKQNPFEGALAQLIKASEFVDIEDWVVDILSQPERTIQVSFPLKKDNGEIKMVNGYRVQYNNWRGPYKGGLRYHPDVDMDEVKALAFWMTIKNAVCDVPFGGGKGGVEIDPKSLSKVELEQLTRSFASKLTPNIGPEFDVPAPDVNTNAQIMDWFVDEYVKQLKTQNLKLKSEYTENQLQAVVTGKPVGKGGSEGREEATGMGGFLVLEELVKKMNLQKPLKVAVQGFGNVGSHIAALLHQNGYSVVGLSDSKGGIKDESGQGFNIELVQSCKLERGMIADCYCIGTVCDLRNNHHGEISNEELLEMPVDILIPAALEGVITEDNADKIQAKIILEMANGPITAEADEILAKKGVVVVPDVLANSGGVTVSYFEWYQNMHSESWTKEKVNTKLKEKMVGAFDEVWKIHKEKGVDLRTAAYVLALQRLVAAKKI</sequence>
<evidence type="ECO:0000256" key="3">
    <source>
        <dbReference type="PIRNR" id="PIRNR000185"/>
    </source>
</evidence>
<dbReference type="InterPro" id="IPR014362">
    <property type="entry name" value="Glu_DH"/>
</dbReference>
<evidence type="ECO:0000256" key="5">
    <source>
        <dbReference type="PIRSR" id="PIRSR000185-2"/>
    </source>
</evidence>
<evidence type="ECO:0000313" key="10">
    <source>
        <dbReference type="Proteomes" id="UP000034601"/>
    </source>
</evidence>
<feature type="active site" description="Proton donor" evidence="4">
    <location>
        <position position="105"/>
    </location>
</feature>
<evidence type="ECO:0000259" key="8">
    <source>
        <dbReference type="SMART" id="SM00839"/>
    </source>
</evidence>
<dbReference type="InterPro" id="IPR033524">
    <property type="entry name" value="Glu/Leu/Phe/Val_DH_AS"/>
</dbReference>
<name>A0A0G0U2C0_9BACT</name>
<dbReference type="PANTHER" id="PTHR11606:SF13">
    <property type="entry name" value="GLUTAMATE DEHYDROGENASE 1, MITOCHONDRIAL"/>
    <property type="match status" value="1"/>
</dbReference>
<dbReference type="InterPro" id="IPR033922">
    <property type="entry name" value="NAD_bind_Glu_DH"/>
</dbReference>
<dbReference type="AlphaFoldDB" id="A0A0G0U2C0"/>
<evidence type="ECO:0000256" key="7">
    <source>
        <dbReference type="RuleBase" id="RU004417"/>
    </source>
</evidence>
<accession>A0A0G0U2C0</accession>
<dbReference type="InterPro" id="IPR046346">
    <property type="entry name" value="Aminoacid_DH-like_N_sf"/>
</dbReference>
<dbReference type="Pfam" id="PF00208">
    <property type="entry name" value="ELFV_dehydrog"/>
    <property type="match status" value="1"/>
</dbReference>